<keyword evidence="3" id="KW-1185">Reference proteome</keyword>
<organism evidence="2 3">
    <name type="scientific">Paraglaciecola aquimarina</name>
    <dbReference type="NCBI Taxonomy" id="1235557"/>
    <lineage>
        <taxon>Bacteria</taxon>
        <taxon>Pseudomonadati</taxon>
        <taxon>Pseudomonadota</taxon>
        <taxon>Gammaproteobacteria</taxon>
        <taxon>Alteromonadales</taxon>
        <taxon>Alteromonadaceae</taxon>
        <taxon>Paraglaciecola</taxon>
    </lineage>
</organism>
<dbReference type="EMBL" id="JAWDIO010000002">
    <property type="protein sequence ID" value="MDU0354655.1"/>
    <property type="molecule type" value="Genomic_DNA"/>
</dbReference>
<proteinExistence type="predicted"/>
<accession>A0ABU3SXB2</accession>
<dbReference type="InterPro" id="IPR041215">
    <property type="entry name" value="FlgO_dom"/>
</dbReference>
<evidence type="ECO:0000313" key="3">
    <source>
        <dbReference type="Proteomes" id="UP001247805"/>
    </source>
</evidence>
<gene>
    <name evidence="2" type="ORF">RS130_12660</name>
</gene>
<evidence type="ECO:0000259" key="1">
    <source>
        <dbReference type="Pfam" id="PF17680"/>
    </source>
</evidence>
<dbReference type="RefSeq" id="WP_316026240.1">
    <property type="nucleotide sequence ID" value="NZ_JAWDIO010000002.1"/>
</dbReference>
<protein>
    <submittedName>
        <fullName evidence="2">FlgO family outer membrane protein</fullName>
    </submittedName>
</protein>
<dbReference type="Proteomes" id="UP001247805">
    <property type="component" value="Unassembled WGS sequence"/>
</dbReference>
<evidence type="ECO:0000313" key="2">
    <source>
        <dbReference type="EMBL" id="MDU0354655.1"/>
    </source>
</evidence>
<reference evidence="2 3" key="1">
    <citation type="submission" date="2023-10" db="EMBL/GenBank/DDBJ databases">
        <title>Glaciecola aquimarina strain GGW-M5 nov., isolated from a coastal seawater.</title>
        <authorList>
            <person name="Bayburt H."/>
            <person name="Kim J.M."/>
            <person name="Choi B.J."/>
            <person name="Jeon C.O."/>
        </authorList>
    </citation>
    <scope>NUCLEOTIDE SEQUENCE [LARGE SCALE GENOMIC DNA]</scope>
    <source>
        <strain evidence="2 3">KCTC 32108</strain>
    </source>
</reference>
<feature type="domain" description="FlgO" evidence="1">
    <location>
        <begin position="14"/>
        <end position="141"/>
    </location>
</feature>
<comment type="caution">
    <text evidence="2">The sequence shown here is derived from an EMBL/GenBank/DDBJ whole genome shotgun (WGS) entry which is preliminary data.</text>
</comment>
<dbReference type="Pfam" id="PF17680">
    <property type="entry name" value="FlgO"/>
    <property type="match status" value="1"/>
</dbReference>
<name>A0ABU3SXB2_9ALTE</name>
<sequence>MANLHFNILHEYTEQMATELRNDVSSMRIEQPIIVASFVHLDSSLQNTDTLGVQLAESFINDLQQIGLPVADHKVMGVLDVNDKGDFVFSRNMEQFYNPIEIGYVLTGTMQKNNRGIVVNARIINFTTTQVVASSTKFLPNIIVSNLM</sequence>